<evidence type="ECO:0000313" key="3">
    <source>
        <dbReference type="Proteomes" id="UP000767947"/>
    </source>
</evidence>
<gene>
    <name evidence="2" type="ORF">G6042_04295</name>
</gene>
<protein>
    <recommendedName>
        <fullName evidence="4">Secreted protein</fullName>
    </recommendedName>
</protein>
<accession>A0ABX1QQJ9</accession>
<dbReference type="Proteomes" id="UP000767947">
    <property type="component" value="Unassembled WGS sequence"/>
</dbReference>
<keyword evidence="3" id="KW-1185">Reference proteome</keyword>
<feature type="region of interest" description="Disordered" evidence="1">
    <location>
        <begin position="30"/>
        <end position="49"/>
    </location>
</feature>
<dbReference type="EMBL" id="JAAMPT010000201">
    <property type="protein sequence ID" value="NMH24485.1"/>
    <property type="molecule type" value="Genomic_DNA"/>
</dbReference>
<name>A0ABX1QQJ9_9FLAO</name>
<evidence type="ECO:0008006" key="4">
    <source>
        <dbReference type="Google" id="ProtNLM"/>
    </source>
</evidence>
<dbReference type="RefSeq" id="WP_169523083.1">
    <property type="nucleotide sequence ID" value="NZ_JAAMPT010000201.1"/>
</dbReference>
<organism evidence="2 3">
    <name type="scientific">Flavobacterium solisilvae</name>
    <dbReference type="NCBI Taxonomy" id="1852019"/>
    <lineage>
        <taxon>Bacteria</taxon>
        <taxon>Pseudomonadati</taxon>
        <taxon>Bacteroidota</taxon>
        <taxon>Flavobacteriia</taxon>
        <taxon>Flavobacteriales</taxon>
        <taxon>Flavobacteriaceae</taxon>
        <taxon>Flavobacterium</taxon>
    </lineage>
</organism>
<evidence type="ECO:0000313" key="2">
    <source>
        <dbReference type="EMBL" id="NMH24485.1"/>
    </source>
</evidence>
<evidence type="ECO:0000256" key="1">
    <source>
        <dbReference type="SAM" id="MobiDB-lite"/>
    </source>
</evidence>
<comment type="caution">
    <text evidence="2">The sequence shown here is derived from an EMBL/GenBank/DDBJ whole genome shotgun (WGS) entry which is preliminary data.</text>
</comment>
<sequence length="49" mass="5437">MKRILLFLVLVSSFCGYSQTTVYWRADGPSDGSWLSGSTCEPSGDGQWF</sequence>
<reference evidence="2 3" key="1">
    <citation type="submission" date="2020-02" db="EMBL/GenBank/DDBJ databases">
        <title>Flavobacterium sp. genome.</title>
        <authorList>
            <person name="Jung H.S."/>
            <person name="Baek J.H."/>
            <person name="Jeon C.O."/>
        </authorList>
    </citation>
    <scope>NUCLEOTIDE SEQUENCE [LARGE SCALE GENOMIC DNA]</scope>
    <source>
        <strain evidence="2 3">SE-s27</strain>
    </source>
</reference>
<proteinExistence type="predicted"/>